<dbReference type="Proteomes" id="UP000002216">
    <property type="component" value="Chromosome"/>
</dbReference>
<feature type="transmembrane region" description="Helical" evidence="2">
    <location>
        <begin position="207"/>
        <end position="228"/>
    </location>
</feature>
<dbReference type="RefSeq" id="WP_015774037.1">
    <property type="nucleotide sequence ID" value="NC_013173.1"/>
</dbReference>
<dbReference type="EMBL" id="CP001629">
    <property type="protein sequence ID" value="ACU89946.1"/>
    <property type="molecule type" value="Genomic_DNA"/>
</dbReference>
<dbReference type="OrthoDB" id="5506264at2"/>
<proteinExistence type="predicted"/>
<dbReference type="NCBIfam" id="TIGR02098">
    <property type="entry name" value="MJ0042_CXXC"/>
    <property type="match status" value="1"/>
</dbReference>
<accession>C7LWR3</accession>
<dbReference type="HOGENOM" id="CLU_060912_0_0_7"/>
<dbReference type="InterPro" id="IPR011723">
    <property type="entry name" value="Znf/thioredoxin_put"/>
</dbReference>
<sequence length="383" mass="41156">MLVQCPECTTKYNLDESKIGHDGSKVRCTRCKNVFTVFRPIDNDEPEAAPQAVPEARGAGEEPSSDDFAPSFREGQKNDSAPRQPVDSFEDDLEALFRDNEVVPASAKSSASRNSAEADSFEDDLAAMLDEKKPTASSISSASASFEDDLTALIEEKQSRTSSKASVDEEMIADLQGAFQQPLTDQLDHDPAPGRRTPPTSKKTGSMGLIIGLVVLLLASAVAGVYFLKPGLLGLGPTVPGAPATAPDAVVREGAAQIALENVRQYFVPNEKEGQLFIIEGKAVNRFPEARELIRIKASLFDRQGAEVATQEFMCGNVVSLYQLQVSARADIETALTAKVGILTNNTNIQPGASVPFMAVFFKTPDSVEEFGLEVIQSSVPQQ</sequence>
<feature type="domain" description="Zinc finger/thioredoxin putative" evidence="3">
    <location>
        <begin position="1"/>
        <end position="36"/>
    </location>
</feature>
<evidence type="ECO:0000256" key="2">
    <source>
        <dbReference type="SAM" id="Phobius"/>
    </source>
</evidence>
<keyword evidence="5" id="KW-1185">Reference proteome</keyword>
<keyword evidence="2" id="KW-0472">Membrane</keyword>
<dbReference type="KEGG" id="dba:Dbac_1855"/>
<name>C7LWR3_DESBD</name>
<dbReference type="InterPro" id="IPR021834">
    <property type="entry name" value="DUF3426"/>
</dbReference>
<dbReference type="STRING" id="525897.Dbac_1855"/>
<evidence type="ECO:0000313" key="4">
    <source>
        <dbReference type="EMBL" id="ACU89946.1"/>
    </source>
</evidence>
<dbReference type="Pfam" id="PF11906">
    <property type="entry name" value="DUF3426"/>
    <property type="match status" value="1"/>
</dbReference>
<feature type="region of interest" description="Disordered" evidence="1">
    <location>
        <begin position="184"/>
        <end position="203"/>
    </location>
</feature>
<protein>
    <submittedName>
        <fullName evidence="4">MJ0042 family finger-like protein</fullName>
    </submittedName>
</protein>
<evidence type="ECO:0000313" key="5">
    <source>
        <dbReference type="Proteomes" id="UP000002216"/>
    </source>
</evidence>
<keyword evidence="2" id="KW-0812">Transmembrane</keyword>
<organism evidence="4 5">
    <name type="scientific">Desulfomicrobium baculatum (strain DSM 4028 / VKM B-1378 / X)</name>
    <name type="common">Desulfovibrio baculatus</name>
    <dbReference type="NCBI Taxonomy" id="525897"/>
    <lineage>
        <taxon>Bacteria</taxon>
        <taxon>Pseudomonadati</taxon>
        <taxon>Thermodesulfobacteriota</taxon>
        <taxon>Desulfovibrionia</taxon>
        <taxon>Desulfovibrionales</taxon>
        <taxon>Desulfomicrobiaceae</taxon>
        <taxon>Desulfomicrobium</taxon>
    </lineage>
</organism>
<feature type="region of interest" description="Disordered" evidence="1">
    <location>
        <begin position="39"/>
        <end position="97"/>
    </location>
</feature>
<evidence type="ECO:0000256" key="1">
    <source>
        <dbReference type="SAM" id="MobiDB-lite"/>
    </source>
</evidence>
<gene>
    <name evidence="4" type="ordered locus">Dbac_1855</name>
</gene>
<dbReference type="AlphaFoldDB" id="C7LWR3"/>
<keyword evidence="2" id="KW-1133">Transmembrane helix</keyword>
<dbReference type="Pfam" id="PF13717">
    <property type="entry name" value="Zn_ribbon_4"/>
    <property type="match status" value="1"/>
</dbReference>
<dbReference type="eggNOG" id="ENOG5031BGX">
    <property type="taxonomic scope" value="Bacteria"/>
</dbReference>
<evidence type="ECO:0000259" key="3">
    <source>
        <dbReference type="Pfam" id="PF13717"/>
    </source>
</evidence>
<reference evidence="4 5" key="1">
    <citation type="journal article" date="2009" name="Stand. Genomic Sci.">
        <title>Complete genome sequence of Desulfomicrobium baculatum type strain (X).</title>
        <authorList>
            <person name="Copeland A."/>
            <person name="Spring S."/>
            <person name="Goker M."/>
            <person name="Schneider S."/>
            <person name="Lapidus A."/>
            <person name="Del Rio T.G."/>
            <person name="Tice H."/>
            <person name="Cheng J.F."/>
            <person name="Chen F."/>
            <person name="Nolan M."/>
            <person name="Bruce D."/>
            <person name="Goodwin L."/>
            <person name="Pitluck S."/>
            <person name="Ivanova N."/>
            <person name="Mavrommatis K."/>
            <person name="Ovchinnikova G."/>
            <person name="Pati A."/>
            <person name="Chen A."/>
            <person name="Palaniappan K."/>
            <person name="Land M."/>
            <person name="Hauser L."/>
            <person name="Chang Y.J."/>
            <person name="Jeffries C.C."/>
            <person name="Meincke L."/>
            <person name="Sims D."/>
            <person name="Brettin T."/>
            <person name="Detter J.C."/>
            <person name="Han C."/>
            <person name="Chain P."/>
            <person name="Bristow J."/>
            <person name="Eisen J.A."/>
            <person name="Markowitz V."/>
            <person name="Hugenholtz P."/>
            <person name="Kyrpides N.C."/>
            <person name="Klenk H.P."/>
            <person name="Lucas S."/>
        </authorList>
    </citation>
    <scope>NUCLEOTIDE SEQUENCE [LARGE SCALE GENOMIC DNA]</scope>
    <source>
        <strain evidence="5">DSM 4028 / VKM B-1378 / X</strain>
    </source>
</reference>